<dbReference type="Proteomes" id="UP000182059">
    <property type="component" value="Unassembled WGS sequence"/>
</dbReference>
<dbReference type="InterPro" id="IPR018247">
    <property type="entry name" value="EF_Hand_1_Ca_BS"/>
</dbReference>
<proteinExistence type="predicted"/>
<reference evidence="2 3" key="1">
    <citation type="journal article" date="2016" name="Environ. Microbiol.">
        <title>Genomic resolution of a cold subsurface aquifer community provides metabolic insights for novel microbes adapted to high CO concentrations.</title>
        <authorList>
            <person name="Probst A.J."/>
            <person name="Castelle C.J."/>
            <person name="Singh A."/>
            <person name="Brown C.T."/>
            <person name="Anantharaman K."/>
            <person name="Sharon I."/>
            <person name="Hug L.A."/>
            <person name="Burstein D."/>
            <person name="Emerson J.B."/>
            <person name="Thomas B.C."/>
            <person name="Banfield J.F."/>
        </authorList>
    </citation>
    <scope>NUCLEOTIDE SEQUENCE [LARGE SCALE GENOMIC DNA]</scope>
    <source>
        <strain evidence="2">CG2_30_43_9</strain>
    </source>
</reference>
<organism evidence="2 3">
    <name type="scientific">Candidatus Nomurabacteria bacterium CG2_30_43_9</name>
    <dbReference type="NCBI Taxonomy" id="1805283"/>
    <lineage>
        <taxon>Bacteria</taxon>
        <taxon>Candidatus Nomuraibacteriota</taxon>
    </lineage>
</organism>
<keyword evidence="1" id="KW-1133">Transmembrane helix</keyword>
<dbReference type="PROSITE" id="PS00018">
    <property type="entry name" value="EF_HAND_1"/>
    <property type="match status" value="1"/>
</dbReference>
<gene>
    <name evidence="2" type="ORF">AUK15_00005</name>
</gene>
<evidence type="ECO:0000256" key="1">
    <source>
        <dbReference type="SAM" id="Phobius"/>
    </source>
</evidence>
<dbReference type="EMBL" id="MNYX01000001">
    <property type="protein sequence ID" value="OIP66698.1"/>
    <property type="molecule type" value="Genomic_DNA"/>
</dbReference>
<dbReference type="Pfam" id="PF18895">
    <property type="entry name" value="T4SS_pilin"/>
    <property type="match status" value="1"/>
</dbReference>
<dbReference type="AlphaFoldDB" id="A0A1J5GAQ1"/>
<evidence type="ECO:0008006" key="4">
    <source>
        <dbReference type="Google" id="ProtNLM"/>
    </source>
</evidence>
<sequence length="551" mass="58463">MKYLLSILLGLTLTVFAGVIIAHAAETSYTPFAPLPGTYTGDVGSETTNLSLYLSGAIKLIIALGAGLSILVAIIGGTQYVAAGISPDAKSGAKERILNAFIGLALVLTSYLILNSINPSLVSFNFMLPPVGTSPMVPTTSTGGVHIPPANEVNQTVVPEATSAGTQTTNTTDAPTESLQTSTTGISVDNFGAMIQNILNTYINRDNDYSIISHCFSNTTEPLCGKTDLNNDGVTNSVDLDLFSSKGAMSDVNGNNRLELENLSTPVSCFFKISTADISGILPRQQHQDDSLWNIQINPCGETGVVSMPTVSCNGATWLRYSSLGGVCAKDSGYINMPFSFVYGADGVSPGEAGSDGQYSNFKIWVDSALSGSAVNLRSLLSETFFNRQDPDNDGNIYNPYYPNVLGKITYATIAQYDLNDDGIADFGADGADSSVFNSCNGAPVAGTCAQADFNGDGTIDDRDLNFSNDLFSGPGLAYGWKLDWFESRFFDPTGYTDKQIINYCIGHKAFEKCGSADVNRDGVVDIADLAEYNTGALLLDFNDDGVVDLY</sequence>
<comment type="caution">
    <text evidence="2">The sequence shown here is derived from an EMBL/GenBank/DDBJ whole genome shotgun (WGS) entry which is preliminary data.</text>
</comment>
<feature type="transmembrane region" description="Helical" evidence="1">
    <location>
        <begin position="97"/>
        <end position="114"/>
    </location>
</feature>
<dbReference type="InterPro" id="IPR043993">
    <property type="entry name" value="T4SS_pilin"/>
</dbReference>
<evidence type="ECO:0000313" key="2">
    <source>
        <dbReference type="EMBL" id="OIP66698.1"/>
    </source>
</evidence>
<evidence type="ECO:0000313" key="3">
    <source>
        <dbReference type="Proteomes" id="UP000182059"/>
    </source>
</evidence>
<protein>
    <recommendedName>
        <fullName evidence="4">EF-hand domain-containing protein</fullName>
    </recommendedName>
</protein>
<keyword evidence="1" id="KW-0472">Membrane</keyword>
<name>A0A1J5GAQ1_9BACT</name>
<accession>A0A1J5GAQ1</accession>
<feature type="transmembrane region" description="Helical" evidence="1">
    <location>
        <begin position="60"/>
        <end position="85"/>
    </location>
</feature>
<keyword evidence="1" id="KW-0812">Transmembrane</keyword>